<dbReference type="GO" id="GO:0006629">
    <property type="term" value="P:lipid metabolic process"/>
    <property type="evidence" value="ECO:0007669"/>
    <property type="project" value="InterPro"/>
</dbReference>
<dbReference type="Gene3D" id="3.40.50.1110">
    <property type="entry name" value="SGNH hydrolase"/>
    <property type="match status" value="1"/>
</dbReference>
<dbReference type="InterPro" id="IPR051532">
    <property type="entry name" value="Ester_Hydrolysis_Enzymes"/>
</dbReference>
<reference evidence="2 3" key="1">
    <citation type="submission" date="2021-05" db="EMBL/GenBank/DDBJ databases">
        <title>A Polyphasic approach of four new species of the genus Ohtaekwangia: Ohtaekwangia histidinii sp. nov., Ohtaekwangia cretensis sp. nov., Ohtaekwangia indiensis sp. nov., Ohtaekwangia reichenbachii sp. nov. from diverse environment.</title>
        <authorList>
            <person name="Octaviana S."/>
        </authorList>
    </citation>
    <scope>NUCLEOTIDE SEQUENCE [LARGE SCALE GENOMIC DNA]</scope>
    <source>
        <strain evidence="2 3">PWU37</strain>
    </source>
</reference>
<organism evidence="2 3">
    <name type="scientific">Dawidia soli</name>
    <dbReference type="NCBI Taxonomy" id="2782352"/>
    <lineage>
        <taxon>Bacteria</taxon>
        <taxon>Pseudomonadati</taxon>
        <taxon>Bacteroidota</taxon>
        <taxon>Cytophagia</taxon>
        <taxon>Cytophagales</taxon>
        <taxon>Chryseotaleaceae</taxon>
        <taxon>Dawidia</taxon>
    </lineage>
</organism>
<dbReference type="InterPro" id="IPR008265">
    <property type="entry name" value="Lipase_GDSL_AS"/>
</dbReference>
<accession>A0AAP2GFY1</accession>
<dbReference type="Pfam" id="PF13472">
    <property type="entry name" value="Lipase_GDSL_2"/>
    <property type="match status" value="1"/>
</dbReference>
<name>A0AAP2GFY1_9BACT</name>
<dbReference type="AlphaFoldDB" id="A0AAP2GFY1"/>
<dbReference type="RefSeq" id="WP_254088235.1">
    <property type="nucleotide sequence ID" value="NZ_JAHESC010000001.1"/>
</dbReference>
<evidence type="ECO:0000313" key="2">
    <source>
        <dbReference type="EMBL" id="MBT1684980.1"/>
    </source>
</evidence>
<keyword evidence="3" id="KW-1185">Reference proteome</keyword>
<sequence length="191" mass="20838">MKRIVFFGDSLTAGYGLKDPAAESFPALIRARIEAENLRYEIVNAGISGDTSSGGLGRLEYWISAPVEIFVLALGINDAIRGLPVSSTYLNLNSILRKVRSKHKECKLAVMGMEIPNQLAPGKFDEFRAIFRKLADEHQAALVPFFLEGVAGVSNLNLPDGLHPSKKGYEVIAANVWPVLRNLMSDVDAPV</sequence>
<dbReference type="PANTHER" id="PTHR30383">
    <property type="entry name" value="THIOESTERASE 1/PROTEASE 1/LYSOPHOSPHOLIPASE L1"/>
    <property type="match status" value="1"/>
</dbReference>
<proteinExistence type="predicted"/>
<dbReference type="InterPro" id="IPR036514">
    <property type="entry name" value="SGNH_hydro_sf"/>
</dbReference>
<dbReference type="CDD" id="cd01822">
    <property type="entry name" value="Lysophospholipase_L1_like"/>
    <property type="match status" value="1"/>
</dbReference>
<protein>
    <submittedName>
        <fullName evidence="2">Arylesterase</fullName>
    </submittedName>
</protein>
<comment type="caution">
    <text evidence="2">The sequence shown here is derived from an EMBL/GenBank/DDBJ whole genome shotgun (WGS) entry which is preliminary data.</text>
</comment>
<dbReference type="InterPro" id="IPR013830">
    <property type="entry name" value="SGNH_hydro"/>
</dbReference>
<evidence type="ECO:0000259" key="1">
    <source>
        <dbReference type="Pfam" id="PF13472"/>
    </source>
</evidence>
<gene>
    <name evidence="2" type="ORF">KK078_00355</name>
</gene>
<dbReference type="GO" id="GO:0004622">
    <property type="term" value="F:phosphatidylcholine lysophospholipase activity"/>
    <property type="evidence" value="ECO:0007669"/>
    <property type="project" value="TreeGrafter"/>
</dbReference>
<evidence type="ECO:0000313" key="3">
    <source>
        <dbReference type="Proteomes" id="UP001319180"/>
    </source>
</evidence>
<dbReference type="PROSITE" id="PS01098">
    <property type="entry name" value="LIPASE_GDSL_SER"/>
    <property type="match status" value="1"/>
</dbReference>
<dbReference type="EMBL" id="JAHESC010000001">
    <property type="protein sequence ID" value="MBT1684980.1"/>
    <property type="molecule type" value="Genomic_DNA"/>
</dbReference>
<dbReference type="Proteomes" id="UP001319180">
    <property type="component" value="Unassembled WGS sequence"/>
</dbReference>
<feature type="domain" description="SGNH hydrolase-type esterase" evidence="1">
    <location>
        <begin position="6"/>
        <end position="171"/>
    </location>
</feature>
<dbReference type="SUPFAM" id="SSF52266">
    <property type="entry name" value="SGNH hydrolase"/>
    <property type="match status" value="1"/>
</dbReference>
<dbReference type="PANTHER" id="PTHR30383:SF5">
    <property type="entry name" value="SGNH HYDROLASE-TYPE ESTERASE DOMAIN-CONTAINING PROTEIN"/>
    <property type="match status" value="1"/>
</dbReference>